<accession>A0A1X7JPQ7</accession>
<dbReference type="Pfam" id="PF00005">
    <property type="entry name" value="ABC_tran"/>
    <property type="match status" value="1"/>
</dbReference>
<dbReference type="InterPro" id="IPR036640">
    <property type="entry name" value="ABC1_TM_sf"/>
</dbReference>
<dbReference type="FunFam" id="3.40.50.300:FF:000221">
    <property type="entry name" value="Multidrug ABC transporter ATP-binding protein"/>
    <property type="match status" value="1"/>
</dbReference>
<evidence type="ECO:0000256" key="3">
    <source>
        <dbReference type="ARBA" id="ARBA00022475"/>
    </source>
</evidence>
<dbReference type="InterPro" id="IPR017871">
    <property type="entry name" value="ABC_transporter-like_CS"/>
</dbReference>
<dbReference type="InterPro" id="IPR039421">
    <property type="entry name" value="Type_1_exporter"/>
</dbReference>
<dbReference type="SUPFAM" id="SSF52540">
    <property type="entry name" value="P-loop containing nucleoside triphosphate hydrolases"/>
    <property type="match status" value="1"/>
</dbReference>
<evidence type="ECO:0000256" key="9">
    <source>
        <dbReference type="SAM" id="Phobius"/>
    </source>
</evidence>
<feature type="transmembrane region" description="Helical" evidence="9">
    <location>
        <begin position="247"/>
        <end position="267"/>
    </location>
</feature>
<dbReference type="Gene3D" id="3.40.50.300">
    <property type="entry name" value="P-loop containing nucleotide triphosphate hydrolases"/>
    <property type="match status" value="1"/>
</dbReference>
<dbReference type="GO" id="GO:0090374">
    <property type="term" value="P:oligopeptide export from mitochondrion"/>
    <property type="evidence" value="ECO:0007669"/>
    <property type="project" value="TreeGrafter"/>
</dbReference>
<feature type="transmembrane region" description="Helical" evidence="9">
    <location>
        <begin position="167"/>
        <end position="184"/>
    </location>
</feature>
<evidence type="ECO:0000256" key="2">
    <source>
        <dbReference type="ARBA" id="ARBA00022448"/>
    </source>
</evidence>
<dbReference type="InterPro" id="IPR003593">
    <property type="entry name" value="AAA+_ATPase"/>
</dbReference>
<keyword evidence="8 9" id="KW-0472">Membrane</keyword>
<dbReference type="Pfam" id="PF00664">
    <property type="entry name" value="ABC_membrane"/>
    <property type="match status" value="1"/>
</dbReference>
<dbReference type="STRING" id="561720.SAMN06275492_11449"/>
<dbReference type="PANTHER" id="PTHR43394">
    <property type="entry name" value="ATP-DEPENDENT PERMEASE MDL1, MITOCHONDRIAL"/>
    <property type="match status" value="1"/>
</dbReference>
<dbReference type="SMART" id="SM00382">
    <property type="entry name" value="AAA"/>
    <property type="match status" value="1"/>
</dbReference>
<keyword evidence="6 12" id="KW-0067">ATP-binding</keyword>
<gene>
    <name evidence="12" type="ORF">SAMN06275492_11449</name>
</gene>
<sequence length="581" mass="64326">MIRKNKSIETYRRVLAYALPYRKRLAFAFACMVVVSCCAVIPPWLMKNVVDDVLIKKDMFMLNVVAVALVAVYVVKAFASYGQKYLMTWVGQRVVLDLRIQAYRASQRMSLKYVNSHRIGELISRVTNDATVLQSTVTNALVDLVVQGITTVGMMGFLLYINWRLTVVTFAILPVTVWVLSVASKKLRQVGHDIQSSLAGLSALAEEALSAIRIVRAFATEDMERKKFEEQNLSNFRSLMRGTQVNGVLSGAVEVLLILALAIIFWLGGRSVLEDQMTPGDLIAFLGYLGFMAHPVTILTRVISQLQHGLASAERIFELLDNGDSVESPPDALCLRPIKGEVAFNDVWFRYDRSWVLRGINLTVPPGETVAVVGATGSGKSTMVDLIQRFYDPEKGSVSVDGHDLRSLDLTELRRQIGVVPQDPVLMKGSFRYNIAYGYDDATDDEIERAADIAGIADFIRSLPDGYDGEIGERGVTLSGGQRQRVAIARAIVRDPRILIMDEATSSLDAQVEQSIQKAMDRAMEGRTSFVIAHRLSTIRGADRIVFLKDGVIEEEGTHDELVAKGGLYSLLDGIQRGERL</sequence>
<feature type="transmembrane region" description="Helical" evidence="9">
    <location>
        <begin position="25"/>
        <end position="45"/>
    </location>
</feature>
<dbReference type="RefSeq" id="WP_085544594.1">
    <property type="nucleotide sequence ID" value="NZ_FXBB01000014.1"/>
</dbReference>
<feature type="transmembrane region" description="Helical" evidence="9">
    <location>
        <begin position="140"/>
        <end position="161"/>
    </location>
</feature>
<dbReference type="GO" id="GO:0005524">
    <property type="term" value="F:ATP binding"/>
    <property type="evidence" value="ECO:0007669"/>
    <property type="project" value="UniProtKB-KW"/>
</dbReference>
<evidence type="ECO:0000256" key="5">
    <source>
        <dbReference type="ARBA" id="ARBA00022741"/>
    </source>
</evidence>
<proteinExistence type="predicted"/>
<dbReference type="GO" id="GO:0005886">
    <property type="term" value="C:plasma membrane"/>
    <property type="evidence" value="ECO:0007669"/>
    <property type="project" value="UniProtKB-SubCell"/>
</dbReference>
<feature type="domain" description="ABC transmembrane type-1" evidence="11">
    <location>
        <begin position="26"/>
        <end position="308"/>
    </location>
</feature>
<keyword evidence="4 9" id="KW-0812">Transmembrane</keyword>
<dbReference type="Gene3D" id="1.20.1560.10">
    <property type="entry name" value="ABC transporter type 1, transmembrane domain"/>
    <property type="match status" value="1"/>
</dbReference>
<dbReference type="InterPro" id="IPR027417">
    <property type="entry name" value="P-loop_NTPase"/>
</dbReference>
<dbReference type="InterPro" id="IPR003439">
    <property type="entry name" value="ABC_transporter-like_ATP-bd"/>
</dbReference>
<keyword evidence="7 9" id="KW-1133">Transmembrane helix</keyword>
<name>A0A1X7JPQ7_9BACT</name>
<feature type="domain" description="ABC transporter" evidence="10">
    <location>
        <begin position="342"/>
        <end position="575"/>
    </location>
</feature>
<protein>
    <submittedName>
        <fullName evidence="12">ATP-binding cassette, subfamily B, MsbA</fullName>
    </submittedName>
</protein>
<dbReference type="PROSITE" id="PS50929">
    <property type="entry name" value="ABC_TM1F"/>
    <property type="match status" value="1"/>
</dbReference>
<dbReference type="PROSITE" id="PS50893">
    <property type="entry name" value="ABC_TRANSPORTER_2"/>
    <property type="match status" value="1"/>
</dbReference>
<feature type="transmembrane region" description="Helical" evidence="9">
    <location>
        <begin position="60"/>
        <end position="79"/>
    </location>
</feature>
<dbReference type="InterPro" id="IPR011527">
    <property type="entry name" value="ABC1_TM_dom"/>
</dbReference>
<evidence type="ECO:0000256" key="1">
    <source>
        <dbReference type="ARBA" id="ARBA00004651"/>
    </source>
</evidence>
<keyword evidence="2" id="KW-0813">Transport</keyword>
<keyword evidence="3" id="KW-1003">Cell membrane</keyword>
<reference evidence="13" key="1">
    <citation type="submission" date="2017-04" db="EMBL/GenBank/DDBJ databases">
        <authorList>
            <person name="Varghese N."/>
            <person name="Submissions S."/>
        </authorList>
    </citation>
    <scope>NUCLEOTIDE SEQUENCE [LARGE SCALE GENOMIC DNA]</scope>
    <source>
        <strain evidence="13">USBA 82</strain>
    </source>
</reference>
<evidence type="ECO:0000256" key="6">
    <source>
        <dbReference type="ARBA" id="ARBA00022840"/>
    </source>
</evidence>
<dbReference type="SUPFAM" id="SSF90123">
    <property type="entry name" value="ABC transporter transmembrane region"/>
    <property type="match status" value="1"/>
</dbReference>
<keyword evidence="5" id="KW-0547">Nucleotide-binding</keyword>
<evidence type="ECO:0000313" key="13">
    <source>
        <dbReference type="Proteomes" id="UP000193355"/>
    </source>
</evidence>
<dbReference type="GO" id="GO:0015421">
    <property type="term" value="F:ABC-type oligopeptide transporter activity"/>
    <property type="evidence" value="ECO:0007669"/>
    <property type="project" value="TreeGrafter"/>
</dbReference>
<evidence type="ECO:0000313" key="12">
    <source>
        <dbReference type="EMBL" id="SMG29884.1"/>
    </source>
</evidence>
<evidence type="ECO:0000256" key="8">
    <source>
        <dbReference type="ARBA" id="ARBA00023136"/>
    </source>
</evidence>
<evidence type="ECO:0000259" key="11">
    <source>
        <dbReference type="PROSITE" id="PS50929"/>
    </source>
</evidence>
<dbReference type="EMBL" id="FXBB01000014">
    <property type="protein sequence ID" value="SMG29884.1"/>
    <property type="molecule type" value="Genomic_DNA"/>
</dbReference>
<evidence type="ECO:0000259" key="10">
    <source>
        <dbReference type="PROSITE" id="PS50893"/>
    </source>
</evidence>
<comment type="subcellular location">
    <subcellularLocation>
        <location evidence="1">Cell membrane</location>
        <topology evidence="1">Multi-pass membrane protein</topology>
    </subcellularLocation>
</comment>
<dbReference type="PROSITE" id="PS00211">
    <property type="entry name" value="ABC_TRANSPORTER_1"/>
    <property type="match status" value="1"/>
</dbReference>
<evidence type="ECO:0000256" key="7">
    <source>
        <dbReference type="ARBA" id="ARBA00022989"/>
    </source>
</evidence>
<organism evidence="12 13">
    <name type="scientific">Dethiosulfovibrio salsuginis</name>
    <dbReference type="NCBI Taxonomy" id="561720"/>
    <lineage>
        <taxon>Bacteria</taxon>
        <taxon>Thermotogati</taxon>
        <taxon>Synergistota</taxon>
        <taxon>Synergistia</taxon>
        <taxon>Synergistales</taxon>
        <taxon>Dethiosulfovibrionaceae</taxon>
        <taxon>Dethiosulfovibrio</taxon>
    </lineage>
</organism>
<dbReference type="AlphaFoldDB" id="A0A1X7JPQ7"/>
<dbReference type="CDD" id="cd18552">
    <property type="entry name" value="ABC_6TM_MsbA_like"/>
    <property type="match status" value="1"/>
</dbReference>
<evidence type="ECO:0000256" key="4">
    <source>
        <dbReference type="ARBA" id="ARBA00022692"/>
    </source>
</evidence>
<feature type="transmembrane region" description="Helical" evidence="9">
    <location>
        <begin position="282"/>
        <end position="303"/>
    </location>
</feature>
<dbReference type="Proteomes" id="UP000193355">
    <property type="component" value="Unassembled WGS sequence"/>
</dbReference>
<keyword evidence="13" id="KW-1185">Reference proteome</keyword>
<dbReference type="PANTHER" id="PTHR43394:SF1">
    <property type="entry name" value="ATP-BINDING CASSETTE SUB-FAMILY B MEMBER 10, MITOCHONDRIAL"/>
    <property type="match status" value="1"/>
</dbReference>
<dbReference type="CDD" id="cd03249">
    <property type="entry name" value="ABC_MTABC3_MDL1_MDL2"/>
    <property type="match status" value="1"/>
</dbReference>
<dbReference type="GO" id="GO:0016887">
    <property type="term" value="F:ATP hydrolysis activity"/>
    <property type="evidence" value="ECO:0007669"/>
    <property type="project" value="InterPro"/>
</dbReference>